<accession>A0A830HHN2</accession>
<dbReference type="InterPro" id="IPR036983">
    <property type="entry name" value="AIM24_sf"/>
</dbReference>
<name>A0A830HHN2_9CHLO</name>
<dbReference type="Proteomes" id="UP000660262">
    <property type="component" value="Unassembled WGS sequence"/>
</dbReference>
<dbReference type="PANTHER" id="PTHR43657">
    <property type="entry name" value="TRYPTOPHAN RNA-BINDING ATTENUATOR PROTEIN-LIKE PROTEIN"/>
    <property type="match status" value="1"/>
</dbReference>
<dbReference type="Gene3D" id="3.60.160.10">
    <property type="entry name" value="Mitochondrial biogenesis AIM24"/>
    <property type="match status" value="1"/>
</dbReference>
<proteinExistence type="predicted"/>
<protein>
    <recommendedName>
        <fullName evidence="3">Altered inheritance of mitochondria protein 24, mitochondrial</fullName>
    </recommendedName>
</protein>
<dbReference type="NCBIfam" id="TIGR00266">
    <property type="entry name" value="TIGR00266 family protein"/>
    <property type="match status" value="1"/>
</dbReference>
<dbReference type="Pfam" id="PF01987">
    <property type="entry name" value="AIM24"/>
    <property type="match status" value="1"/>
</dbReference>
<comment type="caution">
    <text evidence="1">The sequence shown here is derived from an EMBL/GenBank/DDBJ whole genome shotgun (WGS) entry which is preliminary data.</text>
</comment>
<dbReference type="SUPFAM" id="SSF51219">
    <property type="entry name" value="TRAP-like"/>
    <property type="match status" value="1"/>
</dbReference>
<evidence type="ECO:0008006" key="3">
    <source>
        <dbReference type="Google" id="ProtNLM"/>
    </source>
</evidence>
<dbReference type="AlphaFoldDB" id="A0A830HHN2"/>
<sequence>MSKFADPSLYAVRDPQGKYTVKKQGPYAVVECQIRDGDSIKAEPGAMMSMPRSVQMESKCDGGCPQACIRCCCAKETCCLTFYTPTAGQADVLVAPPYPGNIAYLNLDGVKKWNCQAGSFLVADESVSVGTSFIGCVRGCCAGEGFFAVQLSGAGRAMIHSYGAILRYDLQAGETRIIDNGFLVAWDADMQFEVGFPTDLCNSVLSGEGVITRFTGPGTVYIQTRTLANLASALLPHFETIGGKH</sequence>
<organism evidence="1 2">
    <name type="scientific">Pycnococcus provasolii</name>
    <dbReference type="NCBI Taxonomy" id="41880"/>
    <lineage>
        <taxon>Eukaryota</taxon>
        <taxon>Viridiplantae</taxon>
        <taxon>Chlorophyta</taxon>
        <taxon>Pseudoscourfieldiophyceae</taxon>
        <taxon>Pseudoscourfieldiales</taxon>
        <taxon>Pycnococcaceae</taxon>
        <taxon>Pycnococcus</taxon>
    </lineage>
</organism>
<gene>
    <name evidence="1" type="ORF">PPROV_000508200</name>
</gene>
<dbReference type="InterPro" id="IPR016031">
    <property type="entry name" value="Trp_RNA-bd_attenuator-like_dom"/>
</dbReference>
<dbReference type="InterPro" id="IPR002838">
    <property type="entry name" value="AIM24"/>
</dbReference>
<dbReference type="OrthoDB" id="1705416at2759"/>
<dbReference type="EMBL" id="BNJQ01000012">
    <property type="protein sequence ID" value="GHP06335.1"/>
    <property type="molecule type" value="Genomic_DNA"/>
</dbReference>
<evidence type="ECO:0000313" key="2">
    <source>
        <dbReference type="Proteomes" id="UP000660262"/>
    </source>
</evidence>
<dbReference type="PANTHER" id="PTHR43657:SF1">
    <property type="entry name" value="ALTERED INHERITANCE OF MITOCHONDRIA PROTEIN 24, MITOCHONDRIAL"/>
    <property type="match status" value="1"/>
</dbReference>
<reference evidence="1" key="1">
    <citation type="submission" date="2020-10" db="EMBL/GenBank/DDBJ databases">
        <title>Unveiling of a novel bifunctional photoreceptor, Dualchrome1, isolated from a cosmopolitan green alga.</title>
        <authorList>
            <person name="Suzuki S."/>
            <person name="Kawachi M."/>
        </authorList>
    </citation>
    <scope>NUCLEOTIDE SEQUENCE</scope>
    <source>
        <strain evidence="1">NIES 2893</strain>
    </source>
</reference>
<evidence type="ECO:0000313" key="1">
    <source>
        <dbReference type="EMBL" id="GHP06335.1"/>
    </source>
</evidence>
<keyword evidence="2" id="KW-1185">Reference proteome</keyword>